<dbReference type="AlphaFoldDB" id="A0A2I1MBJ6"/>
<dbReference type="InterPro" id="IPR002178">
    <property type="entry name" value="PTS_EIIA_type-2_dom"/>
</dbReference>
<gene>
    <name evidence="2" type="ORF">CYJ34_01925</name>
</gene>
<dbReference type="CDD" id="cd00211">
    <property type="entry name" value="PTS_IIA_fru"/>
    <property type="match status" value="1"/>
</dbReference>
<name>A0A2I1MBJ6_9FIRM</name>
<evidence type="ECO:0000313" key="2">
    <source>
        <dbReference type="EMBL" id="PKZ17492.1"/>
    </source>
</evidence>
<dbReference type="InterPro" id="IPR051541">
    <property type="entry name" value="PTS_SugarTrans_NitroReg"/>
</dbReference>
<evidence type="ECO:0000259" key="1">
    <source>
        <dbReference type="PROSITE" id="PS51094"/>
    </source>
</evidence>
<comment type="caution">
    <text evidence="2">The sequence shown here is derived from an EMBL/GenBank/DDBJ whole genome shotgun (WGS) entry which is preliminary data.</text>
</comment>
<dbReference type="Pfam" id="PF00359">
    <property type="entry name" value="PTS_EIIA_2"/>
    <property type="match status" value="1"/>
</dbReference>
<accession>A0A2I1MBJ6</accession>
<keyword evidence="3" id="KW-1185">Reference proteome</keyword>
<feature type="domain" description="PTS EIIA type-2" evidence="1">
    <location>
        <begin position="1"/>
        <end position="152"/>
    </location>
</feature>
<reference evidence="2 3" key="1">
    <citation type="submission" date="2017-12" db="EMBL/GenBank/DDBJ databases">
        <title>Phylogenetic diversity of female urinary microbiome.</title>
        <authorList>
            <person name="Thomas-White K."/>
            <person name="Wolfe A.J."/>
        </authorList>
    </citation>
    <scope>NUCLEOTIDE SEQUENCE [LARGE SCALE GENOMIC DNA]</scope>
    <source>
        <strain evidence="2 3">UMB0119</strain>
    </source>
</reference>
<dbReference type="EMBL" id="PKGS01000001">
    <property type="protein sequence ID" value="PKZ17492.1"/>
    <property type="molecule type" value="Genomic_DNA"/>
</dbReference>
<protein>
    <recommendedName>
        <fullName evidence="1">PTS EIIA type-2 domain-containing protein</fullName>
    </recommendedName>
</protein>
<dbReference type="SUPFAM" id="SSF55804">
    <property type="entry name" value="Phoshotransferase/anion transport protein"/>
    <property type="match status" value="1"/>
</dbReference>
<dbReference type="PANTHER" id="PTHR47738">
    <property type="entry name" value="PTS SYSTEM FRUCTOSE-LIKE EIIA COMPONENT-RELATED"/>
    <property type="match status" value="1"/>
</dbReference>
<dbReference type="Gene3D" id="3.40.930.10">
    <property type="entry name" value="Mannitol-specific EII, Chain A"/>
    <property type="match status" value="1"/>
</dbReference>
<dbReference type="PANTHER" id="PTHR47738:SF3">
    <property type="entry name" value="PHOSPHOTRANSFERASE SYSTEM MANNITOL_FRUCTOSE-SPECIFIC IIA DOMAIN CONTAINING PROTEIN"/>
    <property type="match status" value="1"/>
</dbReference>
<sequence>MLNEDSLKIIGEKTDKEFIDNYDAINQTAKILLNKGLVKESYIVAIKKREESFPTGLKFENYGIAIPHTDPEHVINEAILINILEKPVKFEQMASEGLYTDVNIIVMLAIKNKENQVPYLQALIELFQDKEKVNTLLECKNDDIIEETFNKYLKESI</sequence>
<dbReference type="Proteomes" id="UP000234335">
    <property type="component" value="Unassembled WGS sequence"/>
</dbReference>
<proteinExistence type="predicted"/>
<dbReference type="InterPro" id="IPR016152">
    <property type="entry name" value="PTrfase/Anion_transptr"/>
</dbReference>
<dbReference type="RefSeq" id="WP_101539652.1">
    <property type="nucleotide sequence ID" value="NZ_PKGS01000001.1"/>
</dbReference>
<organism evidence="2 3">
    <name type="scientific">Anaerococcus octavius</name>
    <dbReference type="NCBI Taxonomy" id="54007"/>
    <lineage>
        <taxon>Bacteria</taxon>
        <taxon>Bacillati</taxon>
        <taxon>Bacillota</taxon>
        <taxon>Tissierellia</taxon>
        <taxon>Tissierellales</taxon>
        <taxon>Peptoniphilaceae</taxon>
        <taxon>Anaerococcus</taxon>
    </lineage>
</organism>
<evidence type="ECO:0000313" key="3">
    <source>
        <dbReference type="Proteomes" id="UP000234335"/>
    </source>
</evidence>
<dbReference type="PROSITE" id="PS51094">
    <property type="entry name" value="PTS_EIIA_TYPE_2"/>
    <property type="match status" value="1"/>
</dbReference>